<reference evidence="2 3" key="1">
    <citation type="submission" date="2023-08" db="EMBL/GenBank/DDBJ databases">
        <authorList>
            <person name="Girao M."/>
            <person name="Carvalho M.F."/>
        </authorList>
    </citation>
    <scope>NUCLEOTIDE SEQUENCE [LARGE SCALE GENOMIC DNA]</scope>
    <source>
        <strain evidence="2 3">CC-R104</strain>
    </source>
</reference>
<comment type="caution">
    <text evidence="2">The sequence shown here is derived from an EMBL/GenBank/DDBJ whole genome shotgun (WGS) entry which is preliminary data.</text>
</comment>
<keyword evidence="3" id="KW-1185">Reference proteome</keyword>
<gene>
    <name evidence="2" type="ORF">Q8814_08315</name>
</gene>
<dbReference type="Pfam" id="PF00085">
    <property type="entry name" value="Thioredoxin"/>
    <property type="match status" value="1"/>
</dbReference>
<dbReference type="Gene3D" id="3.40.30.10">
    <property type="entry name" value="Glutaredoxin"/>
    <property type="match status" value="1"/>
</dbReference>
<feature type="domain" description="Thioredoxin" evidence="1">
    <location>
        <begin position="37"/>
        <end position="153"/>
    </location>
</feature>
<dbReference type="EMBL" id="JAUZMZ010000033">
    <property type="protein sequence ID" value="MEE2032114.1"/>
    <property type="molecule type" value="Genomic_DNA"/>
</dbReference>
<accession>A0ABU7JRI2</accession>
<evidence type="ECO:0000259" key="1">
    <source>
        <dbReference type="PROSITE" id="PS51352"/>
    </source>
</evidence>
<dbReference type="Proteomes" id="UP001331936">
    <property type="component" value="Unassembled WGS sequence"/>
</dbReference>
<dbReference type="InterPro" id="IPR036249">
    <property type="entry name" value="Thioredoxin-like_sf"/>
</dbReference>
<protein>
    <submittedName>
        <fullName evidence="2">Thioredoxin family protein</fullName>
    </submittedName>
</protein>
<proteinExistence type="predicted"/>
<dbReference type="RefSeq" id="WP_330151545.1">
    <property type="nucleotide sequence ID" value="NZ_JAUZMZ010000033.1"/>
</dbReference>
<dbReference type="PANTHER" id="PTHR43601:SF3">
    <property type="entry name" value="THIOREDOXIN, MITOCHONDRIAL"/>
    <property type="match status" value="1"/>
</dbReference>
<dbReference type="SUPFAM" id="SSF52833">
    <property type="entry name" value="Thioredoxin-like"/>
    <property type="match status" value="1"/>
</dbReference>
<dbReference type="InterPro" id="IPR013766">
    <property type="entry name" value="Thioredoxin_domain"/>
</dbReference>
<sequence>MTGIIVLLVALVAALIVGAVLRSRSGAVRAVTPGASRPGGDPLPIDPLLSAFGVGAGDAPMVLHLSAQWCGPCSAVRRVAEQVVDHFSTVGDDRPVPRDVEVDIDDNPALAKKLGVLSLPTTFVFDAAGVERFRVSGVPKVADLTAALAPLRCPEDSLS</sequence>
<organism evidence="2 3">
    <name type="scientific">Rhodococcus chondri</name>
    <dbReference type="NCBI Taxonomy" id="3065941"/>
    <lineage>
        <taxon>Bacteria</taxon>
        <taxon>Bacillati</taxon>
        <taxon>Actinomycetota</taxon>
        <taxon>Actinomycetes</taxon>
        <taxon>Mycobacteriales</taxon>
        <taxon>Nocardiaceae</taxon>
        <taxon>Rhodococcus</taxon>
    </lineage>
</organism>
<dbReference type="CDD" id="cd02947">
    <property type="entry name" value="TRX_family"/>
    <property type="match status" value="1"/>
</dbReference>
<evidence type="ECO:0000313" key="2">
    <source>
        <dbReference type="EMBL" id="MEE2032114.1"/>
    </source>
</evidence>
<dbReference type="PROSITE" id="PS51352">
    <property type="entry name" value="THIOREDOXIN_2"/>
    <property type="match status" value="1"/>
</dbReference>
<evidence type="ECO:0000313" key="3">
    <source>
        <dbReference type="Proteomes" id="UP001331936"/>
    </source>
</evidence>
<name>A0ABU7JRI2_9NOCA</name>
<dbReference type="PANTHER" id="PTHR43601">
    <property type="entry name" value="THIOREDOXIN, MITOCHONDRIAL"/>
    <property type="match status" value="1"/>
</dbReference>